<comment type="similarity">
    <text evidence="2">Belongs to the SUA5 family.</text>
</comment>
<dbReference type="GO" id="GO:0061710">
    <property type="term" value="F:L-threonylcarbamoyladenylate synthase"/>
    <property type="evidence" value="ECO:0007669"/>
    <property type="project" value="UniProtKB-EC"/>
</dbReference>
<dbReference type="Gene3D" id="3.90.870.10">
    <property type="entry name" value="DHBP synthase"/>
    <property type="match status" value="2"/>
</dbReference>
<sequence>MKLHHVKRLTRMAEILKLSVENDKKSYENVVNKAVKVLQSGGVIAVPTDTVYGLAALWSKVSVPEDLLHDLLPGPVTVIFERDEILNPHLNPATDLVGIRVPDHSFIRRLSSATGSPLALTSANLSSAKSTLSVQCIITDSKCFKRQISTDREVADSKLNLPELLKKRWRMLNSLKRRRGGWVQAWESTNKKNLQCDSL</sequence>
<dbReference type="InterPro" id="IPR050156">
    <property type="entry name" value="TC-AMP_synthase_SUA5"/>
</dbReference>
<reference evidence="9 10" key="1">
    <citation type="journal article" date="2017" name="PLoS Biol.">
        <title>The sea cucumber genome provides insights into morphological evolution and visceral regeneration.</title>
        <authorList>
            <person name="Zhang X."/>
            <person name="Sun L."/>
            <person name="Yuan J."/>
            <person name="Sun Y."/>
            <person name="Gao Y."/>
            <person name="Zhang L."/>
            <person name="Li S."/>
            <person name="Dai H."/>
            <person name="Hamel J.F."/>
            <person name="Liu C."/>
            <person name="Yu Y."/>
            <person name="Liu S."/>
            <person name="Lin W."/>
            <person name="Guo K."/>
            <person name="Jin S."/>
            <person name="Xu P."/>
            <person name="Storey K.B."/>
            <person name="Huan P."/>
            <person name="Zhang T."/>
            <person name="Zhou Y."/>
            <person name="Zhang J."/>
            <person name="Lin C."/>
            <person name="Li X."/>
            <person name="Xing L."/>
            <person name="Huo D."/>
            <person name="Sun M."/>
            <person name="Wang L."/>
            <person name="Mercier A."/>
            <person name="Li F."/>
            <person name="Yang H."/>
            <person name="Xiang J."/>
        </authorList>
    </citation>
    <scope>NUCLEOTIDE SEQUENCE [LARGE SCALE GENOMIC DNA]</scope>
    <source>
        <strain evidence="9">Shaxun</strain>
        <tissue evidence="9">Muscle</tissue>
    </source>
</reference>
<evidence type="ECO:0000256" key="5">
    <source>
        <dbReference type="ARBA" id="ARBA00022490"/>
    </source>
</evidence>
<comment type="catalytic activity">
    <reaction evidence="7">
        <text>L-threonine + hydrogencarbonate + ATP = L-threonylcarbamoyladenylate + diphosphate + H2O</text>
        <dbReference type="Rhea" id="RHEA:36407"/>
        <dbReference type="ChEBI" id="CHEBI:15377"/>
        <dbReference type="ChEBI" id="CHEBI:17544"/>
        <dbReference type="ChEBI" id="CHEBI:30616"/>
        <dbReference type="ChEBI" id="CHEBI:33019"/>
        <dbReference type="ChEBI" id="CHEBI:57926"/>
        <dbReference type="ChEBI" id="CHEBI:73682"/>
        <dbReference type="EC" id="2.7.7.87"/>
    </reaction>
</comment>
<keyword evidence="5" id="KW-0963">Cytoplasm</keyword>
<organism evidence="9 10">
    <name type="scientific">Stichopus japonicus</name>
    <name type="common">Sea cucumber</name>
    <dbReference type="NCBI Taxonomy" id="307972"/>
    <lineage>
        <taxon>Eukaryota</taxon>
        <taxon>Metazoa</taxon>
        <taxon>Echinodermata</taxon>
        <taxon>Eleutherozoa</taxon>
        <taxon>Echinozoa</taxon>
        <taxon>Holothuroidea</taxon>
        <taxon>Aspidochirotacea</taxon>
        <taxon>Aspidochirotida</taxon>
        <taxon>Stichopodidae</taxon>
        <taxon>Apostichopus</taxon>
    </lineage>
</organism>
<gene>
    <name evidence="9" type="ORF">BSL78_30041</name>
</gene>
<evidence type="ECO:0000256" key="1">
    <source>
        <dbReference type="ARBA" id="ARBA00004496"/>
    </source>
</evidence>
<dbReference type="SUPFAM" id="SSF55821">
    <property type="entry name" value="YrdC/RibB"/>
    <property type="match status" value="1"/>
</dbReference>
<dbReference type="InterPro" id="IPR017945">
    <property type="entry name" value="DHBP_synth_RibB-like_a/b_dom"/>
</dbReference>
<evidence type="ECO:0000256" key="6">
    <source>
        <dbReference type="ARBA" id="ARBA00022679"/>
    </source>
</evidence>
<evidence type="ECO:0000259" key="8">
    <source>
        <dbReference type="PROSITE" id="PS51163"/>
    </source>
</evidence>
<comment type="caution">
    <text evidence="9">The sequence shown here is derived from an EMBL/GenBank/DDBJ whole genome shotgun (WGS) entry which is preliminary data.</text>
</comment>
<accession>A0A2G8JBM7</accession>
<comment type="subcellular location">
    <subcellularLocation>
        <location evidence="1">Cytoplasm</location>
    </subcellularLocation>
</comment>
<dbReference type="EMBL" id="MRZV01002722">
    <property type="protein sequence ID" value="PIK33140.1"/>
    <property type="molecule type" value="Genomic_DNA"/>
</dbReference>
<name>A0A2G8JBM7_STIJA</name>
<feature type="domain" description="YrdC-like" evidence="8">
    <location>
        <begin position="1"/>
        <end position="183"/>
    </location>
</feature>
<dbReference type="EC" id="2.7.7.87" evidence="3"/>
<dbReference type="PANTHER" id="PTHR17490">
    <property type="entry name" value="SUA5"/>
    <property type="match status" value="1"/>
</dbReference>
<keyword evidence="10" id="KW-1185">Reference proteome</keyword>
<evidence type="ECO:0000313" key="10">
    <source>
        <dbReference type="Proteomes" id="UP000230750"/>
    </source>
</evidence>
<evidence type="ECO:0000256" key="4">
    <source>
        <dbReference type="ARBA" id="ARBA00015492"/>
    </source>
</evidence>
<dbReference type="GO" id="GO:0000049">
    <property type="term" value="F:tRNA binding"/>
    <property type="evidence" value="ECO:0007669"/>
    <property type="project" value="TreeGrafter"/>
</dbReference>
<dbReference type="InterPro" id="IPR006070">
    <property type="entry name" value="Sua5-like_dom"/>
</dbReference>
<dbReference type="GO" id="GO:0005737">
    <property type="term" value="C:cytoplasm"/>
    <property type="evidence" value="ECO:0007669"/>
    <property type="project" value="UniProtKB-SubCell"/>
</dbReference>
<evidence type="ECO:0000256" key="2">
    <source>
        <dbReference type="ARBA" id="ARBA00007663"/>
    </source>
</evidence>
<dbReference type="PROSITE" id="PS51163">
    <property type="entry name" value="YRDC"/>
    <property type="match status" value="1"/>
</dbReference>
<dbReference type="STRING" id="307972.A0A2G8JBM7"/>
<keyword evidence="6" id="KW-0808">Transferase</keyword>
<dbReference type="Proteomes" id="UP000230750">
    <property type="component" value="Unassembled WGS sequence"/>
</dbReference>
<evidence type="ECO:0000313" key="9">
    <source>
        <dbReference type="EMBL" id="PIK33140.1"/>
    </source>
</evidence>
<evidence type="ECO:0000256" key="7">
    <source>
        <dbReference type="ARBA" id="ARBA00048366"/>
    </source>
</evidence>
<dbReference type="GO" id="GO:0006450">
    <property type="term" value="P:regulation of translational fidelity"/>
    <property type="evidence" value="ECO:0007669"/>
    <property type="project" value="TreeGrafter"/>
</dbReference>
<dbReference type="OrthoDB" id="3648309at2759"/>
<protein>
    <recommendedName>
        <fullName evidence="4">Threonylcarbamoyl-AMP synthase</fullName>
        <ecNumber evidence="3">2.7.7.87</ecNumber>
    </recommendedName>
</protein>
<evidence type="ECO:0000256" key="3">
    <source>
        <dbReference type="ARBA" id="ARBA00012584"/>
    </source>
</evidence>
<dbReference type="AlphaFoldDB" id="A0A2G8JBM7"/>
<dbReference type="PANTHER" id="PTHR17490:SF10">
    <property type="entry name" value="THREONYLCARBAMOYL-AMP SYNTHASE"/>
    <property type="match status" value="1"/>
</dbReference>
<dbReference type="GO" id="GO:0003725">
    <property type="term" value="F:double-stranded RNA binding"/>
    <property type="evidence" value="ECO:0007669"/>
    <property type="project" value="InterPro"/>
</dbReference>
<dbReference type="Pfam" id="PF01300">
    <property type="entry name" value="Sua5_yciO_yrdC"/>
    <property type="match status" value="1"/>
</dbReference>
<proteinExistence type="inferred from homology"/>